<evidence type="ECO:0000313" key="2">
    <source>
        <dbReference type="Proteomes" id="UP000294257"/>
    </source>
</evidence>
<name>A0A4Q7KFX0_9PSEU</name>
<sequence length="51" mass="5774">MTTTYVSRYDRRVKLVQNTLAAHAELGDTAAKDLAVHVLQALDHIPEEVRR</sequence>
<dbReference type="EMBL" id="SGWQ01000011">
    <property type="protein sequence ID" value="RZS32782.1"/>
    <property type="molecule type" value="Genomic_DNA"/>
</dbReference>
<dbReference type="Proteomes" id="UP000294257">
    <property type="component" value="Unassembled WGS sequence"/>
</dbReference>
<reference evidence="1 2" key="1">
    <citation type="submission" date="2019-02" db="EMBL/GenBank/DDBJ databases">
        <title>Genomic Encyclopedia of Type Strains, Phase IV (KMG-IV): sequencing the most valuable type-strain genomes for metagenomic binning, comparative biology and taxonomic classification.</title>
        <authorList>
            <person name="Goeker M."/>
        </authorList>
    </citation>
    <scope>NUCLEOTIDE SEQUENCE [LARGE SCALE GENOMIC DNA]</scope>
    <source>
        <strain evidence="1 2">DSM 101727</strain>
    </source>
</reference>
<protein>
    <submittedName>
        <fullName evidence="1">Uncharacterized protein</fullName>
    </submittedName>
</protein>
<comment type="caution">
    <text evidence="1">The sequence shown here is derived from an EMBL/GenBank/DDBJ whole genome shotgun (WGS) entry which is preliminary data.</text>
</comment>
<dbReference type="RefSeq" id="WP_165401520.1">
    <property type="nucleotide sequence ID" value="NZ_SGWQ01000011.1"/>
</dbReference>
<gene>
    <name evidence="1" type="ORF">EV193_111167</name>
</gene>
<proteinExistence type="predicted"/>
<accession>A0A4Q7KFX0</accession>
<dbReference type="InterPro" id="IPR046274">
    <property type="entry name" value="DUF6307"/>
</dbReference>
<keyword evidence="2" id="KW-1185">Reference proteome</keyword>
<dbReference type="AlphaFoldDB" id="A0A4Q7KFX0"/>
<evidence type="ECO:0000313" key="1">
    <source>
        <dbReference type="EMBL" id="RZS32782.1"/>
    </source>
</evidence>
<dbReference type="Pfam" id="PF19826">
    <property type="entry name" value="DUF6307"/>
    <property type="match status" value="1"/>
</dbReference>
<organism evidence="1 2">
    <name type="scientific">Herbihabitans rhizosphaerae</name>
    <dbReference type="NCBI Taxonomy" id="1872711"/>
    <lineage>
        <taxon>Bacteria</taxon>
        <taxon>Bacillati</taxon>
        <taxon>Actinomycetota</taxon>
        <taxon>Actinomycetes</taxon>
        <taxon>Pseudonocardiales</taxon>
        <taxon>Pseudonocardiaceae</taxon>
        <taxon>Herbihabitans</taxon>
    </lineage>
</organism>